<comment type="caution">
    <text evidence="9">The sequence shown here is derived from an EMBL/GenBank/DDBJ whole genome shotgun (WGS) entry which is preliminary data.</text>
</comment>
<keyword evidence="6" id="KW-0804">Transcription</keyword>
<dbReference type="RefSeq" id="WP_377536320.1">
    <property type="nucleotide sequence ID" value="NZ_JBHSQQ010000015.1"/>
</dbReference>
<dbReference type="InterPro" id="IPR016032">
    <property type="entry name" value="Sig_transdc_resp-reg_C-effctor"/>
</dbReference>
<dbReference type="Proteomes" id="UP001596207">
    <property type="component" value="Unassembled WGS sequence"/>
</dbReference>
<evidence type="ECO:0000259" key="8">
    <source>
        <dbReference type="SMART" id="SM01043"/>
    </source>
</evidence>
<dbReference type="Pfam" id="PF03704">
    <property type="entry name" value="BTAD"/>
    <property type="match status" value="1"/>
</dbReference>
<protein>
    <submittedName>
        <fullName evidence="9">BTAD domain-containing putative transcriptional regulator</fullName>
    </submittedName>
</protein>
<dbReference type="SUPFAM" id="SSF52540">
    <property type="entry name" value="P-loop containing nucleoside triphosphate hydrolases"/>
    <property type="match status" value="1"/>
</dbReference>
<evidence type="ECO:0000256" key="6">
    <source>
        <dbReference type="ARBA" id="ARBA00023163"/>
    </source>
</evidence>
<evidence type="ECO:0000256" key="1">
    <source>
        <dbReference type="ARBA" id="ARBA00005820"/>
    </source>
</evidence>
<dbReference type="InterPro" id="IPR011990">
    <property type="entry name" value="TPR-like_helical_dom_sf"/>
</dbReference>
<dbReference type="InterPro" id="IPR001867">
    <property type="entry name" value="OmpR/PhoB-type_DNA-bd"/>
</dbReference>
<evidence type="ECO:0000256" key="4">
    <source>
        <dbReference type="ARBA" id="ARBA00023015"/>
    </source>
</evidence>
<dbReference type="SMART" id="SM01043">
    <property type="entry name" value="BTAD"/>
    <property type="match status" value="1"/>
</dbReference>
<evidence type="ECO:0000313" key="9">
    <source>
        <dbReference type="EMBL" id="MFC5940865.1"/>
    </source>
</evidence>
<accession>A0ABW1HJ85</accession>
<dbReference type="SUPFAM" id="SSF46894">
    <property type="entry name" value="C-terminal effector domain of the bipartite response regulators"/>
    <property type="match status" value="1"/>
</dbReference>
<dbReference type="SMART" id="SM00862">
    <property type="entry name" value="Trans_reg_C"/>
    <property type="match status" value="1"/>
</dbReference>
<reference evidence="10" key="1">
    <citation type="journal article" date="2019" name="Int. J. Syst. Evol. Microbiol.">
        <title>The Global Catalogue of Microorganisms (GCM) 10K type strain sequencing project: providing services to taxonomists for standard genome sequencing and annotation.</title>
        <authorList>
            <consortium name="The Broad Institute Genomics Platform"/>
            <consortium name="The Broad Institute Genome Sequencing Center for Infectious Disease"/>
            <person name="Wu L."/>
            <person name="Ma J."/>
        </authorList>
    </citation>
    <scope>NUCLEOTIDE SEQUENCE [LARGE SCALE GENOMIC DNA]</scope>
    <source>
        <strain evidence="10">CGMCC 4.7173</strain>
    </source>
</reference>
<keyword evidence="2" id="KW-0677">Repeat</keyword>
<keyword evidence="5" id="KW-0238">DNA-binding</keyword>
<sequence>MEFTILGPTELTVGGRAIPLGAAKQRGLLAVLLYHAGDPVRVETIVELLWQDSAVHARRPLLYTLASRLRSALRLVGLEDALVRVPGAGAYRLAVDPELVDYHRFLRLTAEARQAIDRHHHDRGIDLLTGAIELWRDDPLAELRGARGEHLRRDMREKQFRAEKLLAESELAIGRHERVLTRLEPLLIENQLDEGLARLWATALHAAGRTHDARDFVAAYRRRYRRAMRTDPVLDLAALQPGVPARSQLAGTDGTVPMPRQLPHDVPDYTGHTALLDELDALAAGDGIAKVVVLTGMPGVGKTTLAGHWGHRRQSWFPDGQLYLNAEAHGPAPPVRPQEALHRFLVALGVPADRVPADAERRLELYHRLMSGRRMLVVLDNVVDSDHARQLLPRSDTGFTVVISRNRLPGLSVRHGIRSLTVTPLSYLERQRMLGRIVGGRRAGAEPAALETLARLSDGLPLALRVIGEHVGSRPDARLGDLADELAGRLLDIEGDDTDEMTLRTVFAWSVNALDPLPARLFLALGLFPGSTIGAEAAAAMLAVDVAGAERALDRLARAHLVDHDTFRRYRMHDLLRQYAADRAGEDEPSEQHRAALRRLLDWYLHTAVNAVGLLEPGRQVVPDLPEPGEVTPMTFASDCAALRWCEAERTNLLTMVRRAAAEGFHRHAWQIVDTVHEVFDRSGDQEDMREMLRIALDTATADGHDLGRVGTLANLGGSYFTTHDYHRAGRLLTEALHLARQHGYADMQRICRHNLASVQLRTGATLTAIDTLREVLADCRAVGEATGEAYALHNLGDAHHRLGHRDEARAFYRQALVVWDRVGSLRGRSLTHVRLAELSLEAGQPEVALAQGRVALGLHDRVTDDTIRCDALTISAEAQLRLGRHRDALADAALARAVGDELADPLRQARALVVSAEALSAVGDHDGALVRGREALGLLDDTDHPQQQVVRDRLATYHDHPQRREERSA</sequence>
<evidence type="ECO:0000256" key="2">
    <source>
        <dbReference type="ARBA" id="ARBA00022737"/>
    </source>
</evidence>
<keyword evidence="4" id="KW-0805">Transcription regulation</keyword>
<dbReference type="EMBL" id="JBHSQQ010000015">
    <property type="protein sequence ID" value="MFC5940865.1"/>
    <property type="molecule type" value="Genomic_DNA"/>
</dbReference>
<comment type="similarity">
    <text evidence="1">Belongs to the AfsR/DnrI/RedD regulatory family.</text>
</comment>
<proteinExistence type="inferred from homology"/>
<keyword evidence="3" id="KW-0802">TPR repeat</keyword>
<keyword evidence="10" id="KW-1185">Reference proteome</keyword>
<dbReference type="Gene3D" id="1.10.10.10">
    <property type="entry name" value="Winged helix-like DNA-binding domain superfamily/Winged helix DNA-binding domain"/>
    <property type="match status" value="2"/>
</dbReference>
<feature type="domain" description="Bacterial transcriptional activator" evidence="8">
    <location>
        <begin position="100"/>
        <end position="244"/>
    </location>
</feature>
<gene>
    <name evidence="9" type="ORF">ACFPZ4_05145</name>
</gene>
<name>A0ABW1HJ85_9ACTN</name>
<dbReference type="Gene3D" id="3.40.50.300">
    <property type="entry name" value="P-loop containing nucleotide triphosphate hydrolases"/>
    <property type="match status" value="1"/>
</dbReference>
<organism evidence="9 10">
    <name type="scientific">Micromonospora harpali</name>
    <dbReference type="NCBI Taxonomy" id="1490225"/>
    <lineage>
        <taxon>Bacteria</taxon>
        <taxon>Bacillati</taxon>
        <taxon>Actinomycetota</taxon>
        <taxon>Actinomycetes</taxon>
        <taxon>Micromonosporales</taxon>
        <taxon>Micromonosporaceae</taxon>
        <taxon>Micromonospora</taxon>
    </lineage>
</organism>
<dbReference type="InterPro" id="IPR027417">
    <property type="entry name" value="P-loop_NTPase"/>
</dbReference>
<dbReference type="SUPFAM" id="SSF48452">
    <property type="entry name" value="TPR-like"/>
    <property type="match status" value="3"/>
</dbReference>
<evidence type="ECO:0000256" key="3">
    <source>
        <dbReference type="ARBA" id="ARBA00022803"/>
    </source>
</evidence>
<dbReference type="SMART" id="SM00028">
    <property type="entry name" value="TPR"/>
    <property type="match status" value="3"/>
</dbReference>
<feature type="domain" description="OmpR/PhoB-type" evidence="7">
    <location>
        <begin position="15"/>
        <end position="93"/>
    </location>
</feature>
<dbReference type="InterPro" id="IPR036388">
    <property type="entry name" value="WH-like_DNA-bd_sf"/>
</dbReference>
<dbReference type="InterPro" id="IPR013105">
    <property type="entry name" value="TPR_2"/>
</dbReference>
<dbReference type="InterPro" id="IPR005158">
    <property type="entry name" value="BTAD"/>
</dbReference>
<dbReference type="PANTHER" id="PTHR35807:SF1">
    <property type="entry name" value="TRANSCRIPTIONAL REGULATOR REDD"/>
    <property type="match status" value="1"/>
</dbReference>
<dbReference type="InterPro" id="IPR019734">
    <property type="entry name" value="TPR_rpt"/>
</dbReference>
<evidence type="ECO:0000256" key="5">
    <source>
        <dbReference type="ARBA" id="ARBA00023125"/>
    </source>
</evidence>
<evidence type="ECO:0000259" key="7">
    <source>
        <dbReference type="SMART" id="SM00862"/>
    </source>
</evidence>
<dbReference type="PRINTS" id="PR00364">
    <property type="entry name" value="DISEASERSIST"/>
</dbReference>
<dbReference type="PANTHER" id="PTHR35807">
    <property type="entry name" value="TRANSCRIPTIONAL REGULATOR REDD-RELATED"/>
    <property type="match status" value="1"/>
</dbReference>
<dbReference type="Pfam" id="PF07719">
    <property type="entry name" value="TPR_2"/>
    <property type="match status" value="1"/>
</dbReference>
<evidence type="ECO:0000313" key="10">
    <source>
        <dbReference type="Proteomes" id="UP001596207"/>
    </source>
</evidence>
<dbReference type="Gene3D" id="1.25.40.10">
    <property type="entry name" value="Tetratricopeptide repeat domain"/>
    <property type="match status" value="2"/>
</dbReference>
<dbReference type="InterPro" id="IPR051677">
    <property type="entry name" value="AfsR-DnrI-RedD_regulator"/>
</dbReference>